<reference evidence="2" key="1">
    <citation type="submission" date="2021-07" db="EMBL/GenBank/DDBJ databases">
        <authorList>
            <person name="Catto M.A."/>
            <person name="Jacobson A."/>
            <person name="Kennedy G."/>
            <person name="Labadie P."/>
            <person name="Hunt B.G."/>
            <person name="Srinivasan R."/>
        </authorList>
    </citation>
    <scope>NUCLEOTIDE SEQUENCE</scope>
    <source>
        <strain evidence="2">PL_HMW_Pooled</strain>
        <tissue evidence="2">Head</tissue>
    </source>
</reference>
<organism evidence="2 3">
    <name type="scientific">Frankliniella fusca</name>
    <dbReference type="NCBI Taxonomy" id="407009"/>
    <lineage>
        <taxon>Eukaryota</taxon>
        <taxon>Metazoa</taxon>
        <taxon>Ecdysozoa</taxon>
        <taxon>Arthropoda</taxon>
        <taxon>Hexapoda</taxon>
        <taxon>Insecta</taxon>
        <taxon>Pterygota</taxon>
        <taxon>Neoptera</taxon>
        <taxon>Paraneoptera</taxon>
        <taxon>Thysanoptera</taxon>
        <taxon>Terebrantia</taxon>
        <taxon>Thripoidea</taxon>
        <taxon>Thripidae</taxon>
        <taxon>Frankliniella</taxon>
    </lineage>
</organism>
<feature type="region of interest" description="Disordered" evidence="1">
    <location>
        <begin position="1"/>
        <end position="58"/>
    </location>
</feature>
<feature type="compositionally biased region" description="Basic and acidic residues" evidence="1">
    <location>
        <begin position="49"/>
        <end position="58"/>
    </location>
</feature>
<dbReference type="EMBL" id="JAHWGI010001327">
    <property type="protein sequence ID" value="KAK3928353.1"/>
    <property type="molecule type" value="Genomic_DNA"/>
</dbReference>
<feature type="non-terminal residue" evidence="2">
    <location>
        <position position="1"/>
    </location>
</feature>
<keyword evidence="3" id="KW-1185">Reference proteome</keyword>
<proteinExistence type="predicted"/>
<dbReference type="Proteomes" id="UP001219518">
    <property type="component" value="Unassembled WGS sequence"/>
</dbReference>
<gene>
    <name evidence="2" type="ORF">KUF71_016600</name>
</gene>
<reference evidence="2" key="2">
    <citation type="journal article" date="2023" name="BMC Genomics">
        <title>Pest status, molecular evolution, and epigenetic factors derived from the genome assembly of Frankliniella fusca, a thysanopteran phytovirus vector.</title>
        <authorList>
            <person name="Catto M.A."/>
            <person name="Labadie P.E."/>
            <person name="Jacobson A.L."/>
            <person name="Kennedy G.G."/>
            <person name="Srinivasan R."/>
            <person name="Hunt B.G."/>
        </authorList>
    </citation>
    <scope>NUCLEOTIDE SEQUENCE</scope>
    <source>
        <strain evidence="2">PL_HMW_Pooled</strain>
    </source>
</reference>
<protein>
    <submittedName>
        <fullName evidence="2">Hormone-sensitive lipase</fullName>
    </submittedName>
</protein>
<evidence type="ECO:0000256" key="1">
    <source>
        <dbReference type="SAM" id="MobiDB-lite"/>
    </source>
</evidence>
<comment type="caution">
    <text evidence="2">The sequence shown here is derived from an EMBL/GenBank/DDBJ whole genome shotgun (WGS) entry which is preliminary data.</text>
</comment>
<dbReference type="AlphaFoldDB" id="A0AAE1LQI7"/>
<accession>A0AAE1LQI7</accession>
<feature type="compositionally biased region" description="Basic and acidic residues" evidence="1">
    <location>
        <begin position="10"/>
        <end position="19"/>
    </location>
</feature>
<name>A0AAE1LQI7_9NEOP</name>
<evidence type="ECO:0000313" key="2">
    <source>
        <dbReference type="EMBL" id="KAK3928353.1"/>
    </source>
</evidence>
<evidence type="ECO:0000313" key="3">
    <source>
        <dbReference type="Proteomes" id="UP001219518"/>
    </source>
</evidence>
<sequence length="249" mass="28006">GPLLPTDEGFQDHPDDSPKENNSTDSADDLCYDNNPHFQFGGIGSPNDEGFHEQKENQENEDMFLDCSPVKAPFKPIILYEDEVEGAMLPRRPLTANNKEALKRWLELRGITAQGSKDDLVERVAMVMATGKSNIIDPRADNGKWYNAKAAAVREAESHLTVMTQANLEIPDNQRWQPFPSVDLPAMFNFGHIYFYLVESCPNLSFEDNLSDSDSSDCDLLPDPFDDEHKTINEVKMLRKGLNSSKVNL</sequence>